<dbReference type="InterPro" id="IPR025736">
    <property type="entry name" value="PucR_C-HTH_dom"/>
</dbReference>
<evidence type="ECO:0000259" key="4">
    <source>
        <dbReference type="Pfam" id="PF17853"/>
    </source>
</evidence>
<protein>
    <submittedName>
        <fullName evidence="5">PucR family transcriptional regulator</fullName>
    </submittedName>
</protein>
<dbReference type="PANTHER" id="PTHR33744:SF1">
    <property type="entry name" value="DNA-BINDING TRANSCRIPTIONAL ACTIVATOR ADER"/>
    <property type="match status" value="1"/>
</dbReference>
<dbReference type="InterPro" id="IPR051448">
    <property type="entry name" value="CdaR-like_regulators"/>
</dbReference>
<feature type="domain" description="CdaR GGDEF-like" evidence="4">
    <location>
        <begin position="156"/>
        <end position="257"/>
    </location>
</feature>
<accession>A0A346AZG8</accession>
<dbReference type="Pfam" id="PF17853">
    <property type="entry name" value="GGDEF_2"/>
    <property type="match status" value="1"/>
</dbReference>
<dbReference type="Gene3D" id="1.10.10.2840">
    <property type="entry name" value="PucR C-terminal helix-turn-helix domain"/>
    <property type="match status" value="1"/>
</dbReference>
<keyword evidence="6" id="KW-1185">Reference proteome</keyword>
<evidence type="ECO:0000256" key="1">
    <source>
        <dbReference type="ARBA" id="ARBA00006754"/>
    </source>
</evidence>
<feature type="domain" description="Purine catabolism PurC-like" evidence="2">
    <location>
        <begin position="15"/>
        <end position="126"/>
    </location>
</feature>
<evidence type="ECO:0000259" key="3">
    <source>
        <dbReference type="Pfam" id="PF13556"/>
    </source>
</evidence>
<dbReference type="AlphaFoldDB" id="A0A346AZG8"/>
<evidence type="ECO:0000313" key="5">
    <source>
        <dbReference type="EMBL" id="AXL21261.1"/>
    </source>
</evidence>
<dbReference type="Proteomes" id="UP000254337">
    <property type="component" value="Chromosome"/>
</dbReference>
<sequence length="379" mass="43142">MVVTVGFLYAKSQKVYKMQCLTGTQGFDSRVSWIHIIENKESALFLHGGELVFCTGSIYNGEEWLLDYIKKLQKSRASGLVINIGPFIRSVPKSVAAFCEQRGFPLFLIPWSVRLVDITRYLCQFIIEEETREQQFLQYFLFILMHPGQCGNACRALRTYGIDIDKAFRVFVVRPAERRRLDEAAAQMSACEPDVHVLTYGDALVCVAPDEGESNAWSRAWEWREYFLGRDLSVTVCVGSAVPSVERLSESYTRASAMTALVSETRPVVQYERVGVYKLLLDGPSPGTLRQFYDDTMKGLDEYDAAHHSSLVETLEYYLSHRCSIKDTAVHEVVHRNTVLYKLNKIETITGKKLNEEEDKLDILIALKIKKLFSVQKDG</sequence>
<dbReference type="KEGG" id="meg:DKB62_06650"/>
<comment type="similarity">
    <text evidence="1">Belongs to the CdaR family.</text>
</comment>
<dbReference type="OrthoDB" id="143422at2"/>
<feature type="domain" description="PucR C-terminal helix-turn-helix" evidence="3">
    <location>
        <begin position="311"/>
        <end position="369"/>
    </location>
</feature>
<dbReference type="InterPro" id="IPR041522">
    <property type="entry name" value="CdaR_GGDEF"/>
</dbReference>
<organism evidence="5 6">
    <name type="scientific">Megasphaera stantonii</name>
    <dbReference type="NCBI Taxonomy" id="2144175"/>
    <lineage>
        <taxon>Bacteria</taxon>
        <taxon>Bacillati</taxon>
        <taxon>Bacillota</taxon>
        <taxon>Negativicutes</taxon>
        <taxon>Veillonellales</taxon>
        <taxon>Veillonellaceae</taxon>
        <taxon>Megasphaera</taxon>
    </lineage>
</organism>
<dbReference type="RefSeq" id="WP_095628977.1">
    <property type="nucleotide sequence ID" value="NZ_CP029462.1"/>
</dbReference>
<gene>
    <name evidence="5" type="ORF">DKB62_06650</name>
</gene>
<dbReference type="PANTHER" id="PTHR33744">
    <property type="entry name" value="CARBOHYDRATE DIACID REGULATOR"/>
    <property type="match status" value="1"/>
</dbReference>
<name>A0A346AZG8_9FIRM</name>
<dbReference type="Pfam" id="PF13556">
    <property type="entry name" value="HTH_30"/>
    <property type="match status" value="1"/>
</dbReference>
<dbReference type="Pfam" id="PF07905">
    <property type="entry name" value="PucR"/>
    <property type="match status" value="1"/>
</dbReference>
<reference evidence="5 6" key="1">
    <citation type="submission" date="2018-05" db="EMBL/GenBank/DDBJ databases">
        <title>Complete genome sequence of Megasphaera sp. AJH120T, isolated from the ceca of a chicken.</title>
        <authorList>
            <person name="Maki J."/>
            <person name="Looft T."/>
        </authorList>
    </citation>
    <scope>NUCLEOTIDE SEQUENCE [LARGE SCALE GENOMIC DNA]</scope>
    <source>
        <strain evidence="5 6">AJH120</strain>
    </source>
</reference>
<evidence type="ECO:0000313" key="6">
    <source>
        <dbReference type="Proteomes" id="UP000254337"/>
    </source>
</evidence>
<dbReference type="EMBL" id="CP029462">
    <property type="protein sequence ID" value="AXL21261.1"/>
    <property type="molecule type" value="Genomic_DNA"/>
</dbReference>
<proteinExistence type="inferred from homology"/>
<evidence type="ECO:0000259" key="2">
    <source>
        <dbReference type="Pfam" id="PF07905"/>
    </source>
</evidence>
<dbReference type="InterPro" id="IPR042070">
    <property type="entry name" value="PucR_C-HTH_sf"/>
</dbReference>
<dbReference type="InterPro" id="IPR012914">
    <property type="entry name" value="PucR_dom"/>
</dbReference>